<name>A0ABY2H7H4_9HYPO</name>
<organism evidence="1 2">
    <name type="scientific">Trichoderma ghanense</name>
    <dbReference type="NCBI Taxonomy" id="65468"/>
    <lineage>
        <taxon>Eukaryota</taxon>
        <taxon>Fungi</taxon>
        <taxon>Dikarya</taxon>
        <taxon>Ascomycota</taxon>
        <taxon>Pezizomycotina</taxon>
        <taxon>Sordariomycetes</taxon>
        <taxon>Hypocreomycetidae</taxon>
        <taxon>Hypocreales</taxon>
        <taxon>Hypocreaceae</taxon>
        <taxon>Trichoderma</taxon>
    </lineage>
</organism>
<sequence length="90" mass="9894">MGYQPRRLGGYFARDVPDHLVTCAQSGYAKGPLAANKHDAPLRTKYSYYACQVAPWLKTDVGVKGSPVAARRAPGLSEHRPHMMKLILGQ</sequence>
<accession>A0ABY2H7H4</accession>
<evidence type="ECO:0000313" key="2">
    <source>
        <dbReference type="Proteomes" id="UP001642720"/>
    </source>
</evidence>
<dbReference type="EMBL" id="PPTA01000005">
    <property type="protein sequence ID" value="TFB03467.1"/>
    <property type="molecule type" value="Genomic_DNA"/>
</dbReference>
<keyword evidence="2" id="KW-1185">Reference proteome</keyword>
<evidence type="ECO:0000313" key="1">
    <source>
        <dbReference type="EMBL" id="TFB03467.1"/>
    </source>
</evidence>
<comment type="caution">
    <text evidence="1">The sequence shown here is derived from an EMBL/GenBank/DDBJ whole genome shotgun (WGS) entry which is preliminary data.</text>
</comment>
<gene>
    <name evidence="1" type="ORF">CCMA1212_004700</name>
</gene>
<proteinExistence type="predicted"/>
<dbReference type="GeneID" id="300576445"/>
<dbReference type="RefSeq" id="XP_073559668.1">
    <property type="nucleotide sequence ID" value="XM_073701995.1"/>
</dbReference>
<dbReference type="Proteomes" id="UP001642720">
    <property type="component" value="Unassembled WGS sequence"/>
</dbReference>
<reference evidence="1 2" key="1">
    <citation type="submission" date="2018-01" db="EMBL/GenBank/DDBJ databases">
        <title>Genome characterization of the sugarcane-associated fungus Trichoderma ghanense CCMA-1212 and their application in lignocelulose bioconversion.</title>
        <authorList>
            <person name="Steindorff A.S."/>
            <person name="Mendes T.D."/>
            <person name="Vilela E.S.D."/>
            <person name="Rodrigues D.S."/>
            <person name="Formighieri E.F."/>
            <person name="Melo I.S."/>
            <person name="Favaro L.C.L."/>
        </authorList>
    </citation>
    <scope>NUCLEOTIDE SEQUENCE [LARGE SCALE GENOMIC DNA]</scope>
    <source>
        <strain evidence="1 2">CCMA-1212</strain>
    </source>
</reference>
<protein>
    <submittedName>
        <fullName evidence="1">Uncharacterized protein</fullName>
    </submittedName>
</protein>